<reference evidence="2" key="1">
    <citation type="submission" date="2012-02" db="EMBL/GenBank/DDBJ databases">
        <title>The complete genome of Solitalea canadensis DSM 3403.</title>
        <authorList>
            <consortium name="US DOE Joint Genome Institute (JGI-PGF)"/>
            <person name="Lucas S."/>
            <person name="Copeland A."/>
            <person name="Lapidus A."/>
            <person name="Glavina del Rio T."/>
            <person name="Dalin E."/>
            <person name="Tice H."/>
            <person name="Bruce D."/>
            <person name="Goodwin L."/>
            <person name="Pitluck S."/>
            <person name="Peters L."/>
            <person name="Ovchinnikova G."/>
            <person name="Lu M."/>
            <person name="Kyrpides N."/>
            <person name="Mavromatis K."/>
            <person name="Ivanova N."/>
            <person name="Brettin T."/>
            <person name="Detter J.C."/>
            <person name="Han C."/>
            <person name="Larimer F."/>
            <person name="Land M."/>
            <person name="Hauser L."/>
            <person name="Markowitz V."/>
            <person name="Cheng J.-F."/>
            <person name="Hugenholtz P."/>
            <person name="Woyke T."/>
            <person name="Wu D."/>
            <person name="Spring S."/>
            <person name="Schroeder M."/>
            <person name="Kopitz M."/>
            <person name="Brambilla E."/>
            <person name="Klenk H.-P."/>
            <person name="Eisen J.A."/>
        </authorList>
    </citation>
    <scope>NUCLEOTIDE SEQUENCE</scope>
    <source>
        <strain evidence="2">DSM 3403</strain>
    </source>
</reference>
<dbReference type="KEGG" id="scn:Solca_1008"/>
<name>H8KQ07_SOLCM</name>
<dbReference type="STRING" id="929556.Solca_1008"/>
<evidence type="ECO:0000313" key="2">
    <source>
        <dbReference type="EMBL" id="AFD06116.1"/>
    </source>
</evidence>
<proteinExistence type="predicted"/>
<dbReference type="HOGENOM" id="CLU_1400313_0_0_10"/>
<accession>H8KQ07</accession>
<feature type="chain" id="PRO_5003613022" description="DUF4136 domain-containing protein" evidence="1">
    <location>
        <begin position="26"/>
        <end position="196"/>
    </location>
</feature>
<evidence type="ECO:0008006" key="4">
    <source>
        <dbReference type="Google" id="ProtNLM"/>
    </source>
</evidence>
<protein>
    <recommendedName>
        <fullName evidence="4">DUF4136 domain-containing protein</fullName>
    </recommendedName>
</protein>
<dbReference type="eggNOG" id="ENOG5032TCF">
    <property type="taxonomic scope" value="Bacteria"/>
</dbReference>
<keyword evidence="1" id="KW-0732">Signal</keyword>
<dbReference type="EMBL" id="CP003349">
    <property type="protein sequence ID" value="AFD06116.1"/>
    <property type="molecule type" value="Genomic_DNA"/>
</dbReference>
<dbReference type="Proteomes" id="UP000007590">
    <property type="component" value="Chromosome"/>
</dbReference>
<evidence type="ECO:0000313" key="3">
    <source>
        <dbReference type="Proteomes" id="UP000007590"/>
    </source>
</evidence>
<gene>
    <name evidence="2" type="ordered locus">Solca_1008</name>
</gene>
<sequence length="196" mass="22043">MNYLKTLLSIPLGFVLAVNPTQLMAQQTAKPATVQNYLSSAETISIGGINYQLSWSSNPNNSYYKQEYLPKGQKAEKYTEMLLLEVVKGNITVKQAVSSQIELIQQRKGTDPVANYSVIENIEKNEVILDFLMSQDDIVEWNAYRYKLVDGKAIQLFGMSKRSYGNSTEFLTSLKSARTTYINQLATAEVPKIKIP</sequence>
<evidence type="ECO:0000256" key="1">
    <source>
        <dbReference type="SAM" id="SignalP"/>
    </source>
</evidence>
<feature type="signal peptide" evidence="1">
    <location>
        <begin position="1"/>
        <end position="25"/>
    </location>
</feature>
<dbReference type="OrthoDB" id="6057861at2"/>
<organism evidence="2 3">
    <name type="scientific">Solitalea canadensis (strain ATCC 29591 / DSM 3403 / JCM 21819 / LMG 8368 / NBRC 15130 / NCIMB 12057 / USAM 9D)</name>
    <name type="common">Flexibacter canadensis</name>
    <dbReference type="NCBI Taxonomy" id="929556"/>
    <lineage>
        <taxon>Bacteria</taxon>
        <taxon>Pseudomonadati</taxon>
        <taxon>Bacteroidota</taxon>
        <taxon>Sphingobacteriia</taxon>
        <taxon>Sphingobacteriales</taxon>
        <taxon>Sphingobacteriaceae</taxon>
        <taxon>Solitalea</taxon>
    </lineage>
</organism>
<dbReference type="RefSeq" id="WP_014679344.1">
    <property type="nucleotide sequence ID" value="NC_017770.1"/>
</dbReference>
<keyword evidence="3" id="KW-1185">Reference proteome</keyword>
<dbReference type="AlphaFoldDB" id="H8KQ07"/>